<organism evidence="2 3">
    <name type="scientific">Caenorhabditis japonica</name>
    <dbReference type="NCBI Taxonomy" id="281687"/>
    <lineage>
        <taxon>Eukaryota</taxon>
        <taxon>Metazoa</taxon>
        <taxon>Ecdysozoa</taxon>
        <taxon>Nematoda</taxon>
        <taxon>Chromadorea</taxon>
        <taxon>Rhabditida</taxon>
        <taxon>Rhabditina</taxon>
        <taxon>Rhabditomorpha</taxon>
        <taxon>Rhabditoidea</taxon>
        <taxon>Rhabditidae</taxon>
        <taxon>Peloderinae</taxon>
        <taxon>Caenorhabditis</taxon>
    </lineage>
</organism>
<keyword evidence="1" id="KW-0732">Signal</keyword>
<reference evidence="3" key="1">
    <citation type="submission" date="2010-08" db="EMBL/GenBank/DDBJ databases">
        <authorList>
            <consortium name="Caenorhabditis japonica Sequencing Consortium"/>
            <person name="Wilson R.K."/>
        </authorList>
    </citation>
    <scope>NUCLEOTIDE SEQUENCE [LARGE SCALE GENOMIC DNA]</scope>
    <source>
        <strain evidence="3">DF5081</strain>
    </source>
</reference>
<accession>A0A8R1DXC7</accession>
<name>A0A8R1DXC7_CAEJA</name>
<evidence type="ECO:0000313" key="3">
    <source>
        <dbReference type="Proteomes" id="UP000005237"/>
    </source>
</evidence>
<dbReference type="Proteomes" id="UP000005237">
    <property type="component" value="Unassembled WGS sequence"/>
</dbReference>
<evidence type="ECO:0000313" key="2">
    <source>
        <dbReference type="EnsemblMetazoa" id="CJA13791.1"/>
    </source>
</evidence>
<reference evidence="2" key="2">
    <citation type="submission" date="2022-06" db="UniProtKB">
        <authorList>
            <consortium name="EnsemblMetazoa"/>
        </authorList>
    </citation>
    <scope>IDENTIFICATION</scope>
    <source>
        <strain evidence="2">DF5081</strain>
    </source>
</reference>
<protein>
    <submittedName>
        <fullName evidence="2">Uncharacterized protein</fullName>
    </submittedName>
</protein>
<feature type="signal peptide" evidence="1">
    <location>
        <begin position="1"/>
        <end position="33"/>
    </location>
</feature>
<dbReference type="OMA" id="IVCEYVP"/>
<dbReference type="EnsemblMetazoa" id="CJA13791.1">
    <property type="protein sequence ID" value="CJA13791.1"/>
    <property type="gene ID" value="WBGene00132995"/>
</dbReference>
<dbReference type="AlphaFoldDB" id="A0A8R1DXC7"/>
<proteinExistence type="predicted"/>
<feature type="chain" id="PRO_5035932100" evidence="1">
    <location>
        <begin position="34"/>
        <end position="67"/>
    </location>
</feature>
<keyword evidence="3" id="KW-1185">Reference proteome</keyword>
<evidence type="ECO:0000256" key="1">
    <source>
        <dbReference type="SAM" id="SignalP"/>
    </source>
</evidence>
<sequence length="67" mass="7157">MGAVISQLGFNQPFLLALAAIVVLLALTVAAVGHDNNEIVRDYVPIPQIRILPTSTSPPPVPPRKNM</sequence>